<dbReference type="AlphaFoldDB" id="A0AAV7LXJ7"/>
<dbReference type="InterPro" id="IPR042566">
    <property type="entry name" value="L1_C"/>
</dbReference>
<dbReference type="Proteomes" id="UP001066276">
    <property type="component" value="Chromosome 10"/>
</dbReference>
<feature type="region of interest" description="Disordered" evidence="1">
    <location>
        <begin position="125"/>
        <end position="148"/>
    </location>
</feature>
<organism evidence="2 3">
    <name type="scientific">Pleurodeles waltl</name>
    <name type="common">Iberian ribbed newt</name>
    <dbReference type="NCBI Taxonomy" id="8319"/>
    <lineage>
        <taxon>Eukaryota</taxon>
        <taxon>Metazoa</taxon>
        <taxon>Chordata</taxon>
        <taxon>Craniata</taxon>
        <taxon>Vertebrata</taxon>
        <taxon>Euteleostomi</taxon>
        <taxon>Amphibia</taxon>
        <taxon>Batrachia</taxon>
        <taxon>Caudata</taxon>
        <taxon>Salamandroidea</taxon>
        <taxon>Salamandridae</taxon>
        <taxon>Pleurodelinae</taxon>
        <taxon>Pleurodeles</taxon>
    </lineage>
</organism>
<dbReference type="Gene3D" id="3.30.250.20">
    <property type="entry name" value="L1 transposable element, C-terminal domain"/>
    <property type="match status" value="1"/>
</dbReference>
<gene>
    <name evidence="2" type="ORF">NDU88_000485</name>
</gene>
<accession>A0AAV7LXJ7</accession>
<evidence type="ECO:0000313" key="2">
    <source>
        <dbReference type="EMBL" id="KAJ1095320.1"/>
    </source>
</evidence>
<proteinExistence type="predicted"/>
<name>A0AAV7LXJ7_PLEWA</name>
<evidence type="ECO:0000256" key="1">
    <source>
        <dbReference type="SAM" id="MobiDB-lite"/>
    </source>
</evidence>
<dbReference type="EMBL" id="JANPWB010000014">
    <property type="protein sequence ID" value="KAJ1095320.1"/>
    <property type="molecule type" value="Genomic_DNA"/>
</dbReference>
<sequence length="168" mass="19545">MEDARRVVLAVALCRHSHAVEEWRPESGARLLNYIDRDAILEYAGTQSKLTYQNSAIMILPDYTKMVQQQRETFTKAKKRLQELNLLYMLLYPARMRVVYESQTHFFDTPEEVLHWTDEQVGLRPHTPLHVDSDSSQGPDGSCQDTAFKKKRKRSCSTWRSRGLEAKT</sequence>
<evidence type="ECO:0000313" key="3">
    <source>
        <dbReference type="Proteomes" id="UP001066276"/>
    </source>
</evidence>
<comment type="caution">
    <text evidence="2">The sequence shown here is derived from an EMBL/GenBank/DDBJ whole genome shotgun (WGS) entry which is preliminary data.</text>
</comment>
<keyword evidence="3" id="KW-1185">Reference proteome</keyword>
<protein>
    <submittedName>
        <fullName evidence="2">Uncharacterized protein</fullName>
    </submittedName>
</protein>
<reference evidence="2" key="1">
    <citation type="journal article" date="2022" name="bioRxiv">
        <title>Sequencing and chromosome-scale assembly of the giantPleurodeles waltlgenome.</title>
        <authorList>
            <person name="Brown T."/>
            <person name="Elewa A."/>
            <person name="Iarovenko S."/>
            <person name="Subramanian E."/>
            <person name="Araus A.J."/>
            <person name="Petzold A."/>
            <person name="Susuki M."/>
            <person name="Suzuki K.-i.T."/>
            <person name="Hayashi T."/>
            <person name="Toyoda A."/>
            <person name="Oliveira C."/>
            <person name="Osipova E."/>
            <person name="Leigh N.D."/>
            <person name="Simon A."/>
            <person name="Yun M.H."/>
        </authorList>
    </citation>
    <scope>NUCLEOTIDE SEQUENCE</scope>
    <source>
        <strain evidence="2">20211129_DDA</strain>
        <tissue evidence="2">Liver</tissue>
    </source>
</reference>
<feature type="compositionally biased region" description="Polar residues" evidence="1">
    <location>
        <begin position="134"/>
        <end position="145"/>
    </location>
</feature>